<dbReference type="RefSeq" id="XP_075085118.1">
    <property type="nucleotide sequence ID" value="XM_075229017.1"/>
</dbReference>
<evidence type="ECO:0000313" key="1">
    <source>
        <dbReference type="Proteomes" id="UP000790787"/>
    </source>
</evidence>
<accession>A0AC58SJF3</accession>
<reference evidence="1" key="1">
    <citation type="journal article" date="2014" name="Nat. Commun.">
        <title>The tobacco genome sequence and its comparison with those of tomato and potato.</title>
        <authorList>
            <person name="Sierro N."/>
            <person name="Battey J.N."/>
            <person name="Ouadi S."/>
            <person name="Bakaher N."/>
            <person name="Bovet L."/>
            <person name="Willig A."/>
            <person name="Goepfert S."/>
            <person name="Peitsch M.C."/>
            <person name="Ivanov N.V."/>
        </authorList>
    </citation>
    <scope>NUCLEOTIDE SEQUENCE [LARGE SCALE GENOMIC DNA]</scope>
</reference>
<organism evidence="1 2">
    <name type="scientific">Nicotiana tabacum</name>
    <name type="common">Common tobacco</name>
    <dbReference type="NCBI Taxonomy" id="4097"/>
    <lineage>
        <taxon>Eukaryota</taxon>
        <taxon>Viridiplantae</taxon>
        <taxon>Streptophyta</taxon>
        <taxon>Embryophyta</taxon>
        <taxon>Tracheophyta</taxon>
        <taxon>Spermatophyta</taxon>
        <taxon>Magnoliopsida</taxon>
        <taxon>eudicotyledons</taxon>
        <taxon>Gunneridae</taxon>
        <taxon>Pentapetalae</taxon>
        <taxon>asterids</taxon>
        <taxon>lamiids</taxon>
        <taxon>Solanales</taxon>
        <taxon>Solanaceae</taxon>
        <taxon>Nicotianoideae</taxon>
        <taxon>Nicotianeae</taxon>
        <taxon>Nicotiana</taxon>
    </lineage>
</organism>
<sequence length="230" mass="27104">MGDIKDEIIYWRSAVICYVLGSNPPQTVMEGYFKRVGGALGIDKIAQVIRGIFIVRFHSMENKEKVVEEGIRIFDKKPIVVKPWRHVIRLDKQVVDKIPVWIRLMNLDIKYWGQNTLTKIAGMIGNPLKADRTTTQKERLQYARILVEVEPNQMYRDMVMFENECGVIIDKEVRYEWKPVFCKSCGNFGHDIREYRMQLRQTKVVKEINKESGNMRNTNSYKEREEPDEQ</sequence>
<keyword evidence="1" id="KW-1185">Reference proteome</keyword>
<reference evidence="2" key="2">
    <citation type="submission" date="2025-08" db="UniProtKB">
        <authorList>
            <consortium name="RefSeq"/>
        </authorList>
    </citation>
    <scope>IDENTIFICATION</scope>
    <source>
        <tissue evidence="2">Leaf</tissue>
    </source>
</reference>
<protein>
    <submittedName>
        <fullName evidence="2">Uncharacterized protein LOC142168342</fullName>
    </submittedName>
</protein>
<gene>
    <name evidence="2" type="primary">LOC142168342</name>
</gene>
<name>A0AC58SJF3_TOBAC</name>
<evidence type="ECO:0000313" key="2">
    <source>
        <dbReference type="RefSeq" id="XP_075085118.1"/>
    </source>
</evidence>
<dbReference type="Proteomes" id="UP000790787">
    <property type="component" value="Chromosome 13"/>
</dbReference>
<proteinExistence type="predicted"/>